<dbReference type="Pfam" id="PF13476">
    <property type="entry name" value="AAA_23"/>
    <property type="match status" value="1"/>
</dbReference>
<reference evidence="3 4" key="1">
    <citation type="submission" date="2014-01" db="EMBL/GenBank/DDBJ databases">
        <title>Interspecies Systems Biology Uncovers Metabolites Affecting C. elegans Gene Expression and Life History Traits.</title>
        <authorList>
            <person name="Watson E."/>
            <person name="Macneil L.T."/>
            <person name="Ritter A.D."/>
            <person name="Yilmaz L.S."/>
            <person name="Rosebrock A.P."/>
            <person name="Caudy A.A."/>
            <person name="Walhout A.J."/>
        </authorList>
    </citation>
    <scope>NUCLEOTIDE SEQUENCE [LARGE SCALE GENOMIC DNA]</scope>
    <source>
        <strain evidence="3 4">DA1877</strain>
    </source>
</reference>
<dbReference type="GO" id="GO:0016887">
    <property type="term" value="F:ATP hydrolysis activity"/>
    <property type="evidence" value="ECO:0007669"/>
    <property type="project" value="InterPro"/>
</dbReference>
<name>A0A014MHF3_9BURK</name>
<feature type="coiled-coil region" evidence="1">
    <location>
        <begin position="575"/>
        <end position="609"/>
    </location>
</feature>
<dbReference type="PATRIC" id="fig|1457173.3.peg.1063"/>
<keyword evidence="4" id="KW-1185">Reference proteome</keyword>
<dbReference type="RefSeq" id="WP_043380353.1">
    <property type="nucleotide sequence ID" value="NZ_JBOK01000004.1"/>
</dbReference>
<accession>A0A014MHF3</accession>
<sequence length="1151" mass="125603">MKILSLRLKNLNALKGEWQIDFRQPAFADNGLFAITGPTGAGKSTLLDAICLALYHETPRLNAVGGQSNELMTRHTADCLAEVEFEVQSTVYRAFWSQRRARDKADGALQPPKVELAQIDAATGAGHILTTHSKDKTRRIAEITGLDFGRFTKSMLLAQGGFAAFLNANANDRAELLEELTGTEIYGQLSQAVFERAREAREALARTQAQADGVQLLAPEARAELQARHQQLHTALAETQTAWATAQGQHAWLQQCASAQQAVEQATAAEQQALQAQHQAHDALQRLEQDAPAQRLLPLHQHWQRSLDAHRQTQETLQKLQQSLLDQQALQAHLHQHAAQQAQAEASTARQQLQALQAAMEEQQRYQQQHAADAQLGEHLGGWRAQLQQRQHALQQLAAQQRSAAQQGADVDQLQRTLAAQTAQLHTAAQAETAASDALQAATAALHQLLAQHGSASLAALRARWQAAQQAVAQAEQRQALAATRREHAQHQAQLEAALAAGTAELDRQTATLADLRQRYAAQRDVVADKRQLLEQERRIQSLEAHRRALQPGHACPLCGALEHPAVATYQALDVSATQTALDAAEAALEQWKEQGEAAKAALAAAQQRQSGLHDQLQQLHTASTRSAAAWQALQPPEGPTGDWQQPGPWAEALAQAHRQAHAVQHALQQAEDGERALHAATAAHYQATQARHDAAHQHDGLQQRLHAAQQRVQQAQQAVQQQTDALATLEAQLEASLADHSQHLPDPAATASWLDALQHAWQRWQDSGQQLQQLSPRWALQQQACAQAEATAAQWQARSAACPMPTALAAPAPDPATLPTTLADCAPAIAAQAQHLAQLQGRITQTQSAVEAEQAAVAQAHSAWLQALQASPFADVQAFQQACLPEAERLRLQQWQRTLADAVQAAATWRAQALAQQAQLQAQALTDQPPEAVLNQLEALELQRRTQTEQLGATRARLEDDDRYRENQQALLAQIAAQAQDSELWQRLNALIGSAQGDKFRKFAQGLTLDHLLQLANQHLARLHERYVLRRKPTGELELDIVDRWQGDVARDTRTLSGGESFLVSLSLALALSDLVSHKVSIDSLFLDEGFGTLDGDTLETALAALDVLNARGKMIGIISHVEALKERIPTQIHVEKGGGVGHSRLSIRS</sequence>
<dbReference type="Pfam" id="PF13558">
    <property type="entry name" value="SbcC_Walker_B"/>
    <property type="match status" value="1"/>
</dbReference>
<feature type="coiled-coil region" evidence="1">
    <location>
        <begin position="339"/>
        <end position="369"/>
    </location>
</feature>
<feature type="coiled-coil region" evidence="1">
    <location>
        <begin position="699"/>
        <end position="740"/>
    </location>
</feature>
<dbReference type="PANTHER" id="PTHR32114:SF2">
    <property type="entry name" value="ABC TRANSPORTER ABCH.3"/>
    <property type="match status" value="1"/>
</dbReference>
<keyword evidence="1" id="KW-0175">Coiled coil</keyword>
<protein>
    <submittedName>
        <fullName evidence="3">Chromosome segregation protein SMC</fullName>
    </submittedName>
</protein>
<dbReference type="Gene3D" id="3.40.50.300">
    <property type="entry name" value="P-loop containing nucleotide triphosphate hydrolases"/>
    <property type="match status" value="2"/>
</dbReference>
<dbReference type="EMBL" id="JBOK01000004">
    <property type="protein sequence ID" value="EXU81156.1"/>
    <property type="molecule type" value="Genomic_DNA"/>
</dbReference>
<dbReference type="GO" id="GO:0006302">
    <property type="term" value="P:double-strand break repair"/>
    <property type="evidence" value="ECO:0007669"/>
    <property type="project" value="InterPro"/>
</dbReference>
<evidence type="ECO:0000313" key="4">
    <source>
        <dbReference type="Proteomes" id="UP000020766"/>
    </source>
</evidence>
<dbReference type="SUPFAM" id="SSF52540">
    <property type="entry name" value="P-loop containing nucleoside triphosphate hydrolases"/>
    <property type="match status" value="1"/>
</dbReference>
<proteinExistence type="predicted"/>
<feature type="domain" description="Rad50/SbcC-type AAA" evidence="2">
    <location>
        <begin position="5"/>
        <end position="209"/>
    </location>
</feature>
<evidence type="ECO:0000259" key="2">
    <source>
        <dbReference type="Pfam" id="PF13476"/>
    </source>
</evidence>
<dbReference type="PANTHER" id="PTHR32114">
    <property type="entry name" value="ABC TRANSPORTER ABCH.3"/>
    <property type="match status" value="1"/>
</dbReference>
<evidence type="ECO:0000256" key="1">
    <source>
        <dbReference type="SAM" id="Coils"/>
    </source>
</evidence>
<organism evidence="3 4">
    <name type="scientific">Comamonas aquatica DA1877</name>
    <dbReference type="NCBI Taxonomy" id="1457173"/>
    <lineage>
        <taxon>Bacteria</taxon>
        <taxon>Pseudomonadati</taxon>
        <taxon>Pseudomonadota</taxon>
        <taxon>Betaproteobacteria</taxon>
        <taxon>Burkholderiales</taxon>
        <taxon>Comamonadaceae</taxon>
        <taxon>Comamonas</taxon>
    </lineage>
</organism>
<feature type="coiled-coil region" evidence="1">
    <location>
        <begin position="458"/>
        <end position="519"/>
    </location>
</feature>
<dbReference type="InterPro" id="IPR027417">
    <property type="entry name" value="P-loop_NTPase"/>
</dbReference>
<comment type="caution">
    <text evidence="3">The sequence shown here is derived from an EMBL/GenBank/DDBJ whole genome shotgun (WGS) entry which is preliminary data.</text>
</comment>
<dbReference type="AlphaFoldDB" id="A0A014MHF3"/>
<gene>
    <name evidence="3" type="ORF">AX13_13655</name>
</gene>
<dbReference type="InterPro" id="IPR038729">
    <property type="entry name" value="Rad50/SbcC_AAA"/>
</dbReference>
<evidence type="ECO:0000313" key="3">
    <source>
        <dbReference type="EMBL" id="EXU81156.1"/>
    </source>
</evidence>
<dbReference type="Proteomes" id="UP000020766">
    <property type="component" value="Unassembled WGS sequence"/>
</dbReference>